<evidence type="ECO:0000256" key="2">
    <source>
        <dbReference type="SAM" id="Phobius"/>
    </source>
</evidence>
<gene>
    <name evidence="3" type="ORF">HD593_001797</name>
</gene>
<reference evidence="3 4" key="1">
    <citation type="submission" date="2020-08" db="EMBL/GenBank/DDBJ databases">
        <title>Sequencing the genomes of 1000 actinobacteria strains.</title>
        <authorList>
            <person name="Klenk H.-P."/>
        </authorList>
    </citation>
    <scope>NUCLEOTIDE SEQUENCE [LARGE SCALE GENOMIC DNA]</scope>
    <source>
        <strain evidence="3 4">DSM 43768</strain>
    </source>
</reference>
<protein>
    <submittedName>
        <fullName evidence="3">Uncharacterized protein</fullName>
    </submittedName>
</protein>
<feature type="transmembrane region" description="Helical" evidence="2">
    <location>
        <begin position="36"/>
        <end position="60"/>
    </location>
</feature>
<keyword evidence="2" id="KW-1133">Transmembrane helix</keyword>
<comment type="caution">
    <text evidence="3">The sequence shown here is derived from an EMBL/GenBank/DDBJ whole genome shotgun (WGS) entry which is preliminary data.</text>
</comment>
<dbReference type="AlphaFoldDB" id="A0A7X0NP30"/>
<name>A0A7X0NP30_9ACTN</name>
<feature type="transmembrane region" description="Helical" evidence="2">
    <location>
        <begin position="67"/>
        <end position="83"/>
    </location>
</feature>
<organism evidence="3 4">
    <name type="scientific">Nonomuraea rubra</name>
    <dbReference type="NCBI Taxonomy" id="46180"/>
    <lineage>
        <taxon>Bacteria</taxon>
        <taxon>Bacillati</taxon>
        <taxon>Actinomycetota</taxon>
        <taxon>Actinomycetes</taxon>
        <taxon>Streptosporangiales</taxon>
        <taxon>Streptosporangiaceae</taxon>
        <taxon>Nonomuraea</taxon>
    </lineage>
</organism>
<proteinExistence type="predicted"/>
<keyword evidence="2" id="KW-0812">Transmembrane</keyword>
<sequence length="182" mass="19160">MKSWRRSRPFWGGLFIVVAGLELLSIPLALDALPVAVVFGAVGASYLIALVMVIAGVLVWLQPGQRVFLGLIAVLLSLASFVYSNLGGFLLGMILGLLGGMLAVAWTPDSRAGDGFDIVNVRGAVIDARACMSRVSGRGWAALAALAHRCRRSSSRRNQGRAEIGPSSVDTGRVAKQREAAG</sequence>
<accession>A0A7X0NP30</accession>
<evidence type="ECO:0000256" key="1">
    <source>
        <dbReference type="SAM" id="MobiDB-lite"/>
    </source>
</evidence>
<dbReference type="RefSeq" id="WP_185101723.1">
    <property type="nucleotide sequence ID" value="NZ_BAAAXY010000090.1"/>
</dbReference>
<evidence type="ECO:0000313" key="3">
    <source>
        <dbReference type="EMBL" id="MBB6547002.1"/>
    </source>
</evidence>
<dbReference type="Proteomes" id="UP000565579">
    <property type="component" value="Unassembled WGS sequence"/>
</dbReference>
<dbReference type="InterPro" id="IPR046096">
    <property type="entry name" value="DUF6114"/>
</dbReference>
<dbReference type="EMBL" id="JACHMI010000001">
    <property type="protein sequence ID" value="MBB6547002.1"/>
    <property type="molecule type" value="Genomic_DNA"/>
</dbReference>
<keyword evidence="2" id="KW-0472">Membrane</keyword>
<feature type="transmembrane region" description="Helical" evidence="2">
    <location>
        <begin position="12"/>
        <end position="30"/>
    </location>
</feature>
<dbReference type="Pfam" id="PF19609">
    <property type="entry name" value="DUF6114"/>
    <property type="match status" value="1"/>
</dbReference>
<feature type="region of interest" description="Disordered" evidence="1">
    <location>
        <begin position="157"/>
        <end position="182"/>
    </location>
</feature>
<keyword evidence="4" id="KW-1185">Reference proteome</keyword>
<evidence type="ECO:0000313" key="4">
    <source>
        <dbReference type="Proteomes" id="UP000565579"/>
    </source>
</evidence>